<reference evidence="1" key="1">
    <citation type="submission" date="2015-12" db="EMBL/GenBank/DDBJ databases">
        <title>Gene expression during late stages of embryo sac development: a critical building block for successful pollen-pistil interactions.</title>
        <authorList>
            <person name="Liu Y."/>
            <person name="Joly V."/>
            <person name="Sabar M."/>
            <person name="Matton D.P."/>
        </authorList>
    </citation>
    <scope>NUCLEOTIDE SEQUENCE</scope>
</reference>
<proteinExistence type="predicted"/>
<dbReference type="AlphaFoldDB" id="A0A0V0GNS0"/>
<sequence length="90" mass="10850">MCNQMNENLHTNNCIDLKRLRKKRDREKEIYIFIVKMEKKFIIKCVQKKSIAGKQCSKLKDEIIWLINKIKTICPKEFIAIKSILFRLHN</sequence>
<organism evidence="1">
    <name type="scientific">Solanum chacoense</name>
    <name type="common">Chaco potato</name>
    <dbReference type="NCBI Taxonomy" id="4108"/>
    <lineage>
        <taxon>Eukaryota</taxon>
        <taxon>Viridiplantae</taxon>
        <taxon>Streptophyta</taxon>
        <taxon>Embryophyta</taxon>
        <taxon>Tracheophyta</taxon>
        <taxon>Spermatophyta</taxon>
        <taxon>Magnoliopsida</taxon>
        <taxon>eudicotyledons</taxon>
        <taxon>Gunneridae</taxon>
        <taxon>Pentapetalae</taxon>
        <taxon>asterids</taxon>
        <taxon>lamiids</taxon>
        <taxon>Solanales</taxon>
        <taxon>Solanaceae</taxon>
        <taxon>Solanoideae</taxon>
        <taxon>Solaneae</taxon>
        <taxon>Solanum</taxon>
    </lineage>
</organism>
<protein>
    <submittedName>
        <fullName evidence="1">Putative ovule protein</fullName>
    </submittedName>
</protein>
<name>A0A0V0GNS0_SOLCH</name>
<evidence type="ECO:0000313" key="1">
    <source>
        <dbReference type="EMBL" id="JAP08854.1"/>
    </source>
</evidence>
<dbReference type="EMBL" id="GEDG01036150">
    <property type="protein sequence ID" value="JAP08854.1"/>
    <property type="molecule type" value="Transcribed_RNA"/>
</dbReference>
<accession>A0A0V0GNS0</accession>